<name>A0A2R6XMS7_MARPO</name>
<keyword evidence="2" id="KW-1185">Reference proteome</keyword>
<gene>
    <name evidence="1" type="ORF">MARPO_0008s0170</name>
</gene>
<dbReference type="Proteomes" id="UP000244005">
    <property type="component" value="Unassembled WGS sequence"/>
</dbReference>
<proteinExistence type="predicted"/>
<dbReference type="AlphaFoldDB" id="A0A2R6XMS7"/>
<sequence length="83" mass="9076">MSAFYHGDVRLSYNVPEITTSLLKLLALASARERGTRFFNMEGSKLTWLPNTVSTLSISVVSPLTAMETNSPPIIAGSLFPCR</sequence>
<dbReference type="EMBL" id="KZ772680">
    <property type="protein sequence ID" value="PTQ47418.1"/>
    <property type="molecule type" value="Genomic_DNA"/>
</dbReference>
<protein>
    <submittedName>
        <fullName evidence="1">Uncharacterized protein</fullName>
    </submittedName>
</protein>
<reference evidence="2" key="1">
    <citation type="journal article" date="2017" name="Cell">
        <title>Insights into land plant evolution garnered from the Marchantia polymorpha genome.</title>
        <authorList>
            <person name="Bowman J.L."/>
            <person name="Kohchi T."/>
            <person name="Yamato K.T."/>
            <person name="Jenkins J."/>
            <person name="Shu S."/>
            <person name="Ishizaki K."/>
            <person name="Yamaoka S."/>
            <person name="Nishihama R."/>
            <person name="Nakamura Y."/>
            <person name="Berger F."/>
            <person name="Adam C."/>
            <person name="Aki S.S."/>
            <person name="Althoff F."/>
            <person name="Araki T."/>
            <person name="Arteaga-Vazquez M.A."/>
            <person name="Balasubrmanian S."/>
            <person name="Barry K."/>
            <person name="Bauer D."/>
            <person name="Boehm C.R."/>
            <person name="Briginshaw L."/>
            <person name="Caballero-Perez J."/>
            <person name="Catarino B."/>
            <person name="Chen F."/>
            <person name="Chiyoda S."/>
            <person name="Chovatia M."/>
            <person name="Davies K.M."/>
            <person name="Delmans M."/>
            <person name="Demura T."/>
            <person name="Dierschke T."/>
            <person name="Dolan L."/>
            <person name="Dorantes-Acosta A.E."/>
            <person name="Eklund D.M."/>
            <person name="Florent S.N."/>
            <person name="Flores-Sandoval E."/>
            <person name="Fujiyama A."/>
            <person name="Fukuzawa H."/>
            <person name="Galik B."/>
            <person name="Grimanelli D."/>
            <person name="Grimwood J."/>
            <person name="Grossniklaus U."/>
            <person name="Hamada T."/>
            <person name="Haseloff J."/>
            <person name="Hetherington A.J."/>
            <person name="Higo A."/>
            <person name="Hirakawa Y."/>
            <person name="Hundley H.N."/>
            <person name="Ikeda Y."/>
            <person name="Inoue K."/>
            <person name="Inoue S.I."/>
            <person name="Ishida S."/>
            <person name="Jia Q."/>
            <person name="Kakita M."/>
            <person name="Kanazawa T."/>
            <person name="Kawai Y."/>
            <person name="Kawashima T."/>
            <person name="Kennedy M."/>
            <person name="Kinose K."/>
            <person name="Kinoshita T."/>
            <person name="Kohara Y."/>
            <person name="Koide E."/>
            <person name="Komatsu K."/>
            <person name="Kopischke S."/>
            <person name="Kubo M."/>
            <person name="Kyozuka J."/>
            <person name="Lagercrantz U."/>
            <person name="Lin S.S."/>
            <person name="Lindquist E."/>
            <person name="Lipzen A.M."/>
            <person name="Lu C.W."/>
            <person name="De Luna E."/>
            <person name="Martienssen R.A."/>
            <person name="Minamino N."/>
            <person name="Mizutani M."/>
            <person name="Mizutani M."/>
            <person name="Mochizuki N."/>
            <person name="Monte I."/>
            <person name="Mosher R."/>
            <person name="Nagasaki H."/>
            <person name="Nakagami H."/>
            <person name="Naramoto S."/>
            <person name="Nishitani K."/>
            <person name="Ohtani M."/>
            <person name="Okamoto T."/>
            <person name="Okumura M."/>
            <person name="Phillips J."/>
            <person name="Pollak B."/>
            <person name="Reinders A."/>
            <person name="Rovekamp M."/>
            <person name="Sano R."/>
            <person name="Sawa S."/>
            <person name="Schmid M.W."/>
            <person name="Shirakawa M."/>
            <person name="Solano R."/>
            <person name="Spunde A."/>
            <person name="Suetsugu N."/>
            <person name="Sugano S."/>
            <person name="Sugiyama A."/>
            <person name="Sun R."/>
            <person name="Suzuki Y."/>
            <person name="Takenaka M."/>
            <person name="Takezawa D."/>
            <person name="Tomogane H."/>
            <person name="Tsuzuki M."/>
            <person name="Ueda T."/>
            <person name="Umeda M."/>
            <person name="Ward J.M."/>
            <person name="Watanabe Y."/>
            <person name="Yazaki K."/>
            <person name="Yokoyama R."/>
            <person name="Yoshitake Y."/>
            <person name="Yotsui I."/>
            <person name="Zachgo S."/>
            <person name="Schmutz J."/>
        </authorList>
    </citation>
    <scope>NUCLEOTIDE SEQUENCE [LARGE SCALE GENOMIC DNA]</scope>
    <source>
        <strain evidence="2">Tak-1</strain>
    </source>
</reference>
<evidence type="ECO:0000313" key="1">
    <source>
        <dbReference type="EMBL" id="PTQ47418.1"/>
    </source>
</evidence>
<organism evidence="1 2">
    <name type="scientific">Marchantia polymorpha</name>
    <name type="common">Common liverwort</name>
    <name type="synonym">Marchantia aquatica</name>
    <dbReference type="NCBI Taxonomy" id="3197"/>
    <lineage>
        <taxon>Eukaryota</taxon>
        <taxon>Viridiplantae</taxon>
        <taxon>Streptophyta</taxon>
        <taxon>Embryophyta</taxon>
        <taxon>Marchantiophyta</taxon>
        <taxon>Marchantiopsida</taxon>
        <taxon>Marchantiidae</taxon>
        <taxon>Marchantiales</taxon>
        <taxon>Marchantiaceae</taxon>
        <taxon>Marchantia</taxon>
    </lineage>
</organism>
<accession>A0A2R6XMS7</accession>
<evidence type="ECO:0000313" key="2">
    <source>
        <dbReference type="Proteomes" id="UP000244005"/>
    </source>
</evidence>